<dbReference type="GO" id="GO:0016020">
    <property type="term" value="C:membrane"/>
    <property type="evidence" value="ECO:0007669"/>
    <property type="project" value="UniProtKB-SubCell"/>
</dbReference>
<accession>A0A443REE5</accession>
<name>A0A443REE5_9ACAR</name>
<keyword evidence="3 6" id="KW-1133">Transmembrane helix</keyword>
<evidence type="ECO:0000313" key="8">
    <source>
        <dbReference type="EMBL" id="RWS13641.1"/>
    </source>
</evidence>
<dbReference type="InterPro" id="IPR028082">
    <property type="entry name" value="Peripla_BP_I"/>
</dbReference>
<comment type="caution">
    <text evidence="8">The sequence shown here is derived from an EMBL/GenBank/DDBJ whole genome shotgun (WGS) entry which is preliminary data.</text>
</comment>
<dbReference type="Pfam" id="PF01094">
    <property type="entry name" value="ANF_receptor"/>
    <property type="match status" value="1"/>
</dbReference>
<evidence type="ECO:0000313" key="9">
    <source>
        <dbReference type="Proteomes" id="UP000285301"/>
    </source>
</evidence>
<feature type="region of interest" description="Disordered" evidence="5">
    <location>
        <begin position="429"/>
        <end position="457"/>
    </location>
</feature>
<dbReference type="InterPro" id="IPR015683">
    <property type="entry name" value="Ionotropic_Glu_rcpt"/>
</dbReference>
<keyword evidence="8" id="KW-0675">Receptor</keyword>
<evidence type="ECO:0000256" key="6">
    <source>
        <dbReference type="SAM" id="Phobius"/>
    </source>
</evidence>
<dbReference type="OrthoDB" id="5984008at2759"/>
<keyword evidence="4 6" id="KW-0472">Membrane</keyword>
<dbReference type="SUPFAM" id="SSF53822">
    <property type="entry name" value="Periplasmic binding protein-like I"/>
    <property type="match status" value="1"/>
</dbReference>
<gene>
    <name evidence="8" type="ORF">B4U79_14665</name>
</gene>
<organism evidence="8 9">
    <name type="scientific">Dinothrombium tinctorium</name>
    <dbReference type="NCBI Taxonomy" id="1965070"/>
    <lineage>
        <taxon>Eukaryota</taxon>
        <taxon>Metazoa</taxon>
        <taxon>Ecdysozoa</taxon>
        <taxon>Arthropoda</taxon>
        <taxon>Chelicerata</taxon>
        <taxon>Arachnida</taxon>
        <taxon>Acari</taxon>
        <taxon>Acariformes</taxon>
        <taxon>Trombidiformes</taxon>
        <taxon>Prostigmata</taxon>
        <taxon>Anystina</taxon>
        <taxon>Parasitengona</taxon>
        <taxon>Trombidioidea</taxon>
        <taxon>Trombidiidae</taxon>
        <taxon>Dinothrombium</taxon>
    </lineage>
</organism>
<feature type="domain" description="Receptor ligand binding region" evidence="7">
    <location>
        <begin position="24"/>
        <end position="352"/>
    </location>
</feature>
<sequence>MHFIKCLPGIIRIGALFNENQQEEKLALKIAVERINSDMTLIAPTKLIETTEAINNFDSFISGFQTCSMLKNGASAIFGPLNDISAMHVRSICDSLEVPHIEVLRDFKLHNLRHSINFHPHPSILSHAFIDLITALNWKRFAIAYEDSVDVLMASKFLNDRTFGRFGKENKNWKIMRMNEYNILIDVRTENLYQVLKEAQQIGILTQKYNFIITSLDLHTIDLEDFKYSKATILSFSLLHKSSPELLTLLHSWDFHAKNFGENISSPVQIKTSTALIYDSVKHFVKAIKAIDVSTPINRIPATNHSDFCNDMKPWKQGTSVINQMLSTESSGITGRIHFSQQRYRSLFTLHLQKLDENGLRNCGKCPELSLLNVGGVFIVLIFGFAVAIILAFVELVYCCRKWDDPELSLCEKIKEELRFALNFKEKLKKNRKKESENGESEKTLEKTHLTTSSLST</sequence>
<evidence type="ECO:0000256" key="4">
    <source>
        <dbReference type="ARBA" id="ARBA00023136"/>
    </source>
</evidence>
<evidence type="ECO:0000256" key="3">
    <source>
        <dbReference type="ARBA" id="ARBA00022989"/>
    </source>
</evidence>
<evidence type="ECO:0000259" key="7">
    <source>
        <dbReference type="Pfam" id="PF01094"/>
    </source>
</evidence>
<evidence type="ECO:0000256" key="5">
    <source>
        <dbReference type="SAM" id="MobiDB-lite"/>
    </source>
</evidence>
<proteinExistence type="predicted"/>
<reference evidence="8 9" key="1">
    <citation type="journal article" date="2018" name="Gigascience">
        <title>Genomes of trombidid mites reveal novel predicted allergens and laterally-transferred genes associated with secondary metabolism.</title>
        <authorList>
            <person name="Dong X."/>
            <person name="Chaisiri K."/>
            <person name="Xia D."/>
            <person name="Armstrong S.D."/>
            <person name="Fang Y."/>
            <person name="Donnelly M.J."/>
            <person name="Kadowaki T."/>
            <person name="McGarry J.W."/>
            <person name="Darby A.C."/>
            <person name="Makepeace B.L."/>
        </authorList>
    </citation>
    <scope>NUCLEOTIDE SEQUENCE [LARGE SCALE GENOMIC DNA]</scope>
    <source>
        <strain evidence="8">UoL-WK</strain>
    </source>
</reference>
<dbReference type="EMBL" id="NCKU01000928">
    <property type="protein sequence ID" value="RWS13641.1"/>
    <property type="molecule type" value="Genomic_DNA"/>
</dbReference>
<dbReference type="AlphaFoldDB" id="A0A443REE5"/>
<evidence type="ECO:0000256" key="2">
    <source>
        <dbReference type="ARBA" id="ARBA00022692"/>
    </source>
</evidence>
<dbReference type="STRING" id="1965070.A0A443REE5"/>
<dbReference type="Proteomes" id="UP000285301">
    <property type="component" value="Unassembled WGS sequence"/>
</dbReference>
<feature type="compositionally biased region" description="Basic and acidic residues" evidence="5">
    <location>
        <begin position="434"/>
        <end position="449"/>
    </location>
</feature>
<evidence type="ECO:0000256" key="1">
    <source>
        <dbReference type="ARBA" id="ARBA00004370"/>
    </source>
</evidence>
<protein>
    <submittedName>
        <fullName evidence="8">Glutamate receptor: ionotropic kainate 3-like protein 2</fullName>
    </submittedName>
</protein>
<keyword evidence="2 6" id="KW-0812">Transmembrane</keyword>
<keyword evidence="9" id="KW-1185">Reference proteome</keyword>
<dbReference type="Gene3D" id="3.40.50.2300">
    <property type="match status" value="2"/>
</dbReference>
<dbReference type="PANTHER" id="PTHR18966">
    <property type="entry name" value="IONOTROPIC GLUTAMATE RECEPTOR"/>
    <property type="match status" value="1"/>
</dbReference>
<dbReference type="InterPro" id="IPR001828">
    <property type="entry name" value="ANF_lig-bd_rcpt"/>
</dbReference>
<comment type="subcellular location">
    <subcellularLocation>
        <location evidence="1">Membrane</location>
    </subcellularLocation>
</comment>
<feature type="transmembrane region" description="Helical" evidence="6">
    <location>
        <begin position="371"/>
        <end position="394"/>
    </location>
</feature>